<sequence length="76" mass="8835">MRGCPGEEGDDDIEQKLLIAEEQRLVETPYLHREVVRLVDREFIEGKAIRALGNIIKPHPPIKRWNTQFILTAKKD</sequence>
<reference evidence="1" key="1">
    <citation type="submission" date="2024-02" db="EMBL/GenBank/DDBJ databases">
        <authorList>
            <consortium name="ELIXIR-Norway"/>
            <consortium name="Elixir Norway"/>
        </authorList>
    </citation>
    <scope>NUCLEOTIDE SEQUENCE</scope>
</reference>
<evidence type="ECO:0000313" key="2">
    <source>
        <dbReference type="Proteomes" id="UP001497444"/>
    </source>
</evidence>
<accession>A0ABP0W6Y3</accession>
<protein>
    <submittedName>
        <fullName evidence="1">Uncharacterized protein</fullName>
    </submittedName>
</protein>
<keyword evidence="2" id="KW-1185">Reference proteome</keyword>
<proteinExistence type="predicted"/>
<dbReference type="Proteomes" id="UP001497444">
    <property type="component" value="Chromosome 15"/>
</dbReference>
<name>A0ABP0W6Y3_9BRYO</name>
<organism evidence="1 2">
    <name type="scientific">Sphagnum jensenii</name>
    <dbReference type="NCBI Taxonomy" id="128206"/>
    <lineage>
        <taxon>Eukaryota</taxon>
        <taxon>Viridiplantae</taxon>
        <taxon>Streptophyta</taxon>
        <taxon>Embryophyta</taxon>
        <taxon>Bryophyta</taxon>
        <taxon>Sphagnophytina</taxon>
        <taxon>Sphagnopsida</taxon>
        <taxon>Sphagnales</taxon>
        <taxon>Sphagnaceae</taxon>
        <taxon>Sphagnum</taxon>
    </lineage>
</organism>
<gene>
    <name evidence="1" type="ORF">CSSPJE1EN1_LOCUS8043</name>
</gene>
<evidence type="ECO:0000313" key="1">
    <source>
        <dbReference type="EMBL" id="CAK9262565.1"/>
    </source>
</evidence>
<dbReference type="EMBL" id="OZ020110">
    <property type="protein sequence ID" value="CAK9262565.1"/>
    <property type="molecule type" value="Genomic_DNA"/>
</dbReference>